<evidence type="ECO:0008006" key="6">
    <source>
        <dbReference type="Google" id="ProtNLM"/>
    </source>
</evidence>
<protein>
    <recommendedName>
        <fullName evidence="6">Transmembrane protein</fullName>
    </recommendedName>
</protein>
<gene>
    <name evidence="4" type="ORF">CITCOLO1_LOCUS11967</name>
</gene>
<organism evidence="4 5">
    <name type="scientific">Citrullus colocynthis</name>
    <name type="common">colocynth</name>
    <dbReference type="NCBI Taxonomy" id="252529"/>
    <lineage>
        <taxon>Eukaryota</taxon>
        <taxon>Viridiplantae</taxon>
        <taxon>Streptophyta</taxon>
        <taxon>Embryophyta</taxon>
        <taxon>Tracheophyta</taxon>
        <taxon>Spermatophyta</taxon>
        <taxon>Magnoliopsida</taxon>
        <taxon>eudicotyledons</taxon>
        <taxon>Gunneridae</taxon>
        <taxon>Pentapetalae</taxon>
        <taxon>rosids</taxon>
        <taxon>fabids</taxon>
        <taxon>Cucurbitales</taxon>
        <taxon>Cucurbitaceae</taxon>
        <taxon>Benincaseae</taxon>
        <taxon>Citrullus</taxon>
    </lineage>
</organism>
<keyword evidence="2" id="KW-1133">Transmembrane helix</keyword>
<evidence type="ECO:0000256" key="2">
    <source>
        <dbReference type="SAM" id="Phobius"/>
    </source>
</evidence>
<dbReference type="PANTHER" id="PTHR34558">
    <property type="entry name" value="EXPRESSED PROTEIN"/>
    <property type="match status" value="1"/>
</dbReference>
<feature type="region of interest" description="Disordered" evidence="1">
    <location>
        <begin position="86"/>
        <end position="114"/>
    </location>
</feature>
<accession>A0ABP0YHG3</accession>
<reference evidence="4 5" key="1">
    <citation type="submission" date="2024-03" db="EMBL/GenBank/DDBJ databases">
        <authorList>
            <person name="Gkanogiannis A."/>
            <person name="Becerra Lopez-Lavalle L."/>
        </authorList>
    </citation>
    <scope>NUCLEOTIDE SEQUENCE [LARGE SCALE GENOMIC DNA]</scope>
</reference>
<keyword evidence="3" id="KW-0732">Signal</keyword>
<feature type="chain" id="PRO_5045556663" description="Transmembrane protein" evidence="3">
    <location>
        <begin position="46"/>
        <end position="161"/>
    </location>
</feature>
<keyword evidence="5" id="KW-1185">Reference proteome</keyword>
<keyword evidence="2" id="KW-0472">Membrane</keyword>
<keyword evidence="2" id="KW-0812">Transmembrane</keyword>
<dbReference type="PANTHER" id="PTHR34558:SF9">
    <property type="entry name" value="F3L24.15 PROTEIN"/>
    <property type="match status" value="1"/>
</dbReference>
<evidence type="ECO:0000313" key="4">
    <source>
        <dbReference type="EMBL" id="CAK9319934.1"/>
    </source>
</evidence>
<feature type="signal peptide" evidence="3">
    <location>
        <begin position="1"/>
        <end position="45"/>
    </location>
</feature>
<evidence type="ECO:0000313" key="5">
    <source>
        <dbReference type="Proteomes" id="UP001642487"/>
    </source>
</evidence>
<proteinExistence type="predicted"/>
<sequence>MSDPKTLFISNHLNSVNRTSKNMPPFLFLLFIFVNALLNSVSVGAAPPPTSAESPSGRKLGKHHTAAVVFLSPSEAPRSEMKIQGTSAAAAASGGGSGNEIQLENNHEHHKSRDKSIAGGGVILGGFATTFLVAIICYIRATRRHKAEVNSAFETTCRPRC</sequence>
<dbReference type="EMBL" id="OZ021738">
    <property type="protein sequence ID" value="CAK9319934.1"/>
    <property type="molecule type" value="Genomic_DNA"/>
</dbReference>
<evidence type="ECO:0000256" key="1">
    <source>
        <dbReference type="SAM" id="MobiDB-lite"/>
    </source>
</evidence>
<dbReference type="Proteomes" id="UP001642487">
    <property type="component" value="Chromosome 4"/>
</dbReference>
<evidence type="ECO:0000256" key="3">
    <source>
        <dbReference type="SAM" id="SignalP"/>
    </source>
</evidence>
<name>A0ABP0YHG3_9ROSI</name>
<feature type="transmembrane region" description="Helical" evidence="2">
    <location>
        <begin position="117"/>
        <end position="139"/>
    </location>
</feature>